<name>C1DG76_AZOVD</name>
<dbReference type="RefSeq" id="WP_012700786.1">
    <property type="nucleotide sequence ID" value="NC_012560.1"/>
</dbReference>
<accession>C1DG76</accession>
<evidence type="ECO:0000256" key="4">
    <source>
        <dbReference type="ARBA" id="ARBA00023002"/>
    </source>
</evidence>
<dbReference type="KEGG" id="avn:Avin_21960"/>
<dbReference type="GeneID" id="88185401"/>
<evidence type="ECO:0000313" key="8">
    <source>
        <dbReference type="Proteomes" id="UP000002424"/>
    </source>
</evidence>
<dbReference type="SUPFAM" id="SSF51197">
    <property type="entry name" value="Clavaminate synthase-like"/>
    <property type="match status" value="1"/>
</dbReference>
<reference evidence="7 8" key="1">
    <citation type="journal article" date="2009" name="J. Bacteriol.">
        <title>Genome sequence of Azotobacter vinelandii, an obligate aerobe specialized to support diverse anaerobic metabolic processes.</title>
        <authorList>
            <person name="Setubal J.C."/>
            <person name="dos Santos P."/>
            <person name="Goldman B.S."/>
            <person name="Ertesvag H."/>
            <person name="Espin G."/>
            <person name="Rubio L.M."/>
            <person name="Valla S."/>
            <person name="Almeida N.F."/>
            <person name="Balasubramanian D."/>
            <person name="Cromes L."/>
            <person name="Curatti L."/>
            <person name="Du Z."/>
            <person name="Godsy E."/>
            <person name="Goodner B."/>
            <person name="Hellner-Burris K."/>
            <person name="Hernandez J.A."/>
            <person name="Houmiel K."/>
            <person name="Imperial J."/>
            <person name="Kennedy C."/>
            <person name="Larson T.J."/>
            <person name="Latreille P."/>
            <person name="Ligon L.S."/>
            <person name="Lu J."/>
            <person name="Maerk M."/>
            <person name="Miller N.M."/>
            <person name="Norton S."/>
            <person name="O'Carroll I.P."/>
            <person name="Paulsen I."/>
            <person name="Raulfs E.C."/>
            <person name="Roemer R."/>
            <person name="Rosser J."/>
            <person name="Segura D."/>
            <person name="Slater S."/>
            <person name="Stricklin S.L."/>
            <person name="Studholme D.J."/>
            <person name="Sun J."/>
            <person name="Viana C.J."/>
            <person name="Wallin E."/>
            <person name="Wang B."/>
            <person name="Wheeler C."/>
            <person name="Zhu H."/>
            <person name="Dean D.R."/>
            <person name="Dixon R."/>
            <person name="Wood D."/>
        </authorList>
    </citation>
    <scope>NUCLEOTIDE SEQUENCE [LARGE SCALE GENOMIC DNA]</scope>
    <source>
        <strain evidence="8">DJ / ATCC BAA-1303</strain>
    </source>
</reference>
<dbReference type="Gene3D" id="3.60.130.10">
    <property type="entry name" value="Clavaminate synthase-like"/>
    <property type="match status" value="1"/>
</dbReference>
<evidence type="ECO:0000256" key="5">
    <source>
        <dbReference type="ARBA" id="ARBA00023004"/>
    </source>
</evidence>
<dbReference type="InterPro" id="IPR051323">
    <property type="entry name" value="AtsK-like"/>
</dbReference>
<sequence>MYHYKHAKSVVEPVPIEQRYRHIRPRPQMPDFAAEVDIDLSRPLDEPVREELRQALRDFEVLFLTPQELTPEQHLELASVFGPVAQGAYFPRKDSHPQIEVLANDARRPASVDHWHSDLTWLEEPPAGVAIQLVEIPANGGNTAWASMSKAFAALSPGLQEYLRGLRATHTWEISQWRNYLANLGEEVLLNSIRRFKPVSHPVVQKHPQSGKEILYVNETFTRNIDDVPPQESREILRFLCEWLKQPEFVHSHRWQRNGIAIWDNLATQHYALADYWPHSRVNQRVTFNAQGSRAPVANTLAEVGGLGVESRVAYGY</sequence>
<dbReference type="GO" id="GO:0046872">
    <property type="term" value="F:metal ion binding"/>
    <property type="evidence" value="ECO:0007669"/>
    <property type="project" value="UniProtKB-KW"/>
</dbReference>
<dbReference type="PANTHER" id="PTHR30468:SF1">
    <property type="entry name" value="ALPHA-KETOGLUTARATE-DEPENDENT SULFONATE DIOXYGENASE"/>
    <property type="match status" value="1"/>
</dbReference>
<keyword evidence="5" id="KW-0408">Iron</keyword>
<dbReference type="GO" id="GO:0005737">
    <property type="term" value="C:cytoplasm"/>
    <property type="evidence" value="ECO:0007669"/>
    <property type="project" value="TreeGrafter"/>
</dbReference>
<protein>
    <submittedName>
        <fullName evidence="7">Taurine catabolism dioxygenase TauD/TfdA family</fullName>
    </submittedName>
</protein>
<keyword evidence="2" id="KW-0479">Metal-binding</keyword>
<gene>
    <name evidence="7" type="ordered locus">Avin_21960</name>
</gene>
<evidence type="ECO:0000256" key="2">
    <source>
        <dbReference type="ARBA" id="ARBA00022723"/>
    </source>
</evidence>
<dbReference type="HOGENOM" id="CLU_036005_2_1_6"/>
<dbReference type="InterPro" id="IPR003819">
    <property type="entry name" value="TauD/TfdA-like"/>
</dbReference>
<evidence type="ECO:0000256" key="1">
    <source>
        <dbReference type="ARBA" id="ARBA00005896"/>
    </source>
</evidence>
<proteinExistence type="inferred from homology"/>
<keyword evidence="3 7" id="KW-0223">Dioxygenase</keyword>
<dbReference type="GO" id="GO:0016706">
    <property type="term" value="F:2-oxoglutarate-dependent dioxygenase activity"/>
    <property type="evidence" value="ECO:0007669"/>
    <property type="project" value="UniProtKB-ARBA"/>
</dbReference>
<feature type="domain" description="TauD/TfdA-like" evidence="6">
    <location>
        <begin position="27"/>
        <end position="287"/>
    </location>
</feature>
<dbReference type="AlphaFoldDB" id="C1DG76"/>
<dbReference type="eggNOG" id="COG2175">
    <property type="taxonomic scope" value="Bacteria"/>
</dbReference>
<dbReference type="Pfam" id="PF02668">
    <property type="entry name" value="TauD"/>
    <property type="match status" value="1"/>
</dbReference>
<organism evidence="7 8">
    <name type="scientific">Azotobacter vinelandii (strain DJ / ATCC BAA-1303)</name>
    <dbReference type="NCBI Taxonomy" id="322710"/>
    <lineage>
        <taxon>Bacteria</taxon>
        <taxon>Pseudomonadati</taxon>
        <taxon>Pseudomonadota</taxon>
        <taxon>Gammaproteobacteria</taxon>
        <taxon>Pseudomonadales</taxon>
        <taxon>Pseudomonadaceae</taxon>
        <taxon>Azotobacter</taxon>
    </lineage>
</organism>
<dbReference type="PANTHER" id="PTHR30468">
    <property type="entry name" value="ALPHA-KETOGLUTARATE-DEPENDENT SULFONATE DIOXYGENASE"/>
    <property type="match status" value="1"/>
</dbReference>
<dbReference type="EnsemblBacteria" id="ACO78387">
    <property type="protein sequence ID" value="ACO78387"/>
    <property type="gene ID" value="Avin_21960"/>
</dbReference>
<evidence type="ECO:0000256" key="3">
    <source>
        <dbReference type="ARBA" id="ARBA00022964"/>
    </source>
</evidence>
<keyword evidence="4" id="KW-0560">Oxidoreductase</keyword>
<dbReference type="EMBL" id="CP001157">
    <property type="protein sequence ID" value="ACO78387.1"/>
    <property type="molecule type" value="Genomic_DNA"/>
</dbReference>
<keyword evidence="8" id="KW-1185">Reference proteome</keyword>
<comment type="similarity">
    <text evidence="1">Belongs to the TfdA dioxygenase family.</text>
</comment>
<evidence type="ECO:0000313" key="7">
    <source>
        <dbReference type="EMBL" id="ACO78387.1"/>
    </source>
</evidence>
<dbReference type="STRING" id="322710.Avin_21960"/>
<evidence type="ECO:0000259" key="6">
    <source>
        <dbReference type="Pfam" id="PF02668"/>
    </source>
</evidence>
<dbReference type="OrthoDB" id="581608at2"/>
<dbReference type="InterPro" id="IPR042098">
    <property type="entry name" value="TauD-like_sf"/>
</dbReference>
<dbReference type="Proteomes" id="UP000002424">
    <property type="component" value="Chromosome"/>
</dbReference>